<accession>A0ABQ2UTF5</accession>
<organism evidence="1 2">
    <name type="scientific">Lentzea flava</name>
    <dbReference type="NCBI Taxonomy" id="103732"/>
    <lineage>
        <taxon>Bacteria</taxon>
        <taxon>Bacillati</taxon>
        <taxon>Actinomycetota</taxon>
        <taxon>Actinomycetes</taxon>
        <taxon>Pseudonocardiales</taxon>
        <taxon>Pseudonocardiaceae</taxon>
        <taxon>Lentzea</taxon>
    </lineage>
</organism>
<dbReference type="InterPro" id="IPR038070">
    <property type="entry name" value="Rv2632c-like_sf"/>
</dbReference>
<dbReference type="Gene3D" id="3.30.160.240">
    <property type="entry name" value="Rv1738"/>
    <property type="match status" value="1"/>
</dbReference>
<sequence length="89" mass="9728">MSTAKKWTVEIRIDEHESRTRAEARLHTDDRTHLVGVGLARLNPADRDVPEIGDELAASRAPSDLAHLLLDAAANDIEGVTHVPAQLTE</sequence>
<evidence type="ECO:0000313" key="2">
    <source>
        <dbReference type="Proteomes" id="UP000649573"/>
    </source>
</evidence>
<dbReference type="Pfam" id="PF08962">
    <property type="entry name" value="Rv2632c-like"/>
    <property type="match status" value="1"/>
</dbReference>
<evidence type="ECO:0008006" key="3">
    <source>
        <dbReference type="Google" id="ProtNLM"/>
    </source>
</evidence>
<dbReference type="InterPro" id="IPR015057">
    <property type="entry name" value="Rv2632c-like"/>
</dbReference>
<dbReference type="RefSeq" id="WP_189256049.1">
    <property type="nucleotide sequence ID" value="NZ_BMRE01000022.1"/>
</dbReference>
<dbReference type="SUPFAM" id="SSF143212">
    <property type="entry name" value="Rv2632c-like"/>
    <property type="match status" value="1"/>
</dbReference>
<protein>
    <recommendedName>
        <fullName evidence="3">DUF1876 domain-containing protein</fullName>
    </recommendedName>
</protein>
<name>A0ABQ2UTF5_9PSEU</name>
<reference evidence="2" key="1">
    <citation type="journal article" date="2019" name="Int. J. Syst. Evol. Microbiol.">
        <title>The Global Catalogue of Microorganisms (GCM) 10K type strain sequencing project: providing services to taxonomists for standard genome sequencing and annotation.</title>
        <authorList>
            <consortium name="The Broad Institute Genomics Platform"/>
            <consortium name="The Broad Institute Genome Sequencing Center for Infectious Disease"/>
            <person name="Wu L."/>
            <person name="Ma J."/>
        </authorList>
    </citation>
    <scope>NUCLEOTIDE SEQUENCE [LARGE SCALE GENOMIC DNA]</scope>
    <source>
        <strain evidence="2">JCM 3296</strain>
    </source>
</reference>
<keyword evidence="2" id="KW-1185">Reference proteome</keyword>
<comment type="caution">
    <text evidence="1">The sequence shown here is derived from an EMBL/GenBank/DDBJ whole genome shotgun (WGS) entry which is preliminary data.</text>
</comment>
<dbReference type="Proteomes" id="UP000649573">
    <property type="component" value="Unassembled WGS sequence"/>
</dbReference>
<dbReference type="EMBL" id="BMRE01000022">
    <property type="protein sequence ID" value="GGU50425.1"/>
    <property type="molecule type" value="Genomic_DNA"/>
</dbReference>
<gene>
    <name evidence="1" type="ORF">GCM10010178_48990</name>
</gene>
<proteinExistence type="predicted"/>
<evidence type="ECO:0000313" key="1">
    <source>
        <dbReference type="EMBL" id="GGU50425.1"/>
    </source>
</evidence>